<dbReference type="PATRIC" id="fig|989403.3.peg.101"/>
<evidence type="ECO:0000313" key="2">
    <source>
        <dbReference type="EMBL" id="KZL22073.1"/>
    </source>
</evidence>
<keyword evidence="1" id="KW-1133">Transmembrane helix</keyword>
<sequence length="164" mass="18000">MVLRLIKILVAWAFGAFAALVCISNFQEASINLGYIQTVISMVDVFPTSPRSRAFLPLESISTLLSIIVALDGLIAFLLIIGGLRMLINIQGPALQFNRSKSVASFGYCVAFLLWFVGFVTIAGEWFLAWQYPMGKGAIDISFNISMVALLGLIFLNQKDDEVT</sequence>
<comment type="caution">
    <text evidence="2">The sequence shown here is derived from an EMBL/GenBank/DDBJ whole genome shotgun (WGS) entry which is preliminary data.</text>
</comment>
<keyword evidence="3" id="KW-1185">Reference proteome</keyword>
<gene>
    <name evidence="2" type="ORF">PsAD2_00098</name>
</gene>
<keyword evidence="1" id="KW-0472">Membrane</keyword>
<dbReference type="RefSeq" id="WP_068000523.1">
    <property type="nucleotide sequence ID" value="NZ_FOFM01000003.1"/>
</dbReference>
<dbReference type="OrthoDB" id="7618855at2"/>
<feature type="transmembrane region" description="Helical" evidence="1">
    <location>
        <begin position="138"/>
        <end position="156"/>
    </location>
</feature>
<name>A0A166BAP5_9HYPH</name>
<keyword evidence="1" id="KW-0812">Transmembrane</keyword>
<dbReference type="Proteomes" id="UP000076577">
    <property type="component" value="Unassembled WGS sequence"/>
</dbReference>
<protein>
    <recommendedName>
        <fullName evidence="4">Small integral membrane protein</fullName>
    </recommendedName>
</protein>
<organism evidence="2 3">
    <name type="scientific">Pseudovibrio axinellae</name>
    <dbReference type="NCBI Taxonomy" id="989403"/>
    <lineage>
        <taxon>Bacteria</taxon>
        <taxon>Pseudomonadati</taxon>
        <taxon>Pseudomonadota</taxon>
        <taxon>Alphaproteobacteria</taxon>
        <taxon>Hyphomicrobiales</taxon>
        <taxon>Stappiaceae</taxon>
        <taxon>Pseudovibrio</taxon>
    </lineage>
</organism>
<dbReference type="Pfam" id="PF09933">
    <property type="entry name" value="DUF2165"/>
    <property type="match status" value="1"/>
</dbReference>
<feature type="transmembrane region" description="Helical" evidence="1">
    <location>
        <begin position="108"/>
        <end position="132"/>
    </location>
</feature>
<dbReference type="EMBL" id="LMCB01000001">
    <property type="protein sequence ID" value="KZL22073.1"/>
    <property type="molecule type" value="Genomic_DNA"/>
</dbReference>
<feature type="transmembrane region" description="Helical" evidence="1">
    <location>
        <begin position="65"/>
        <end position="88"/>
    </location>
</feature>
<dbReference type="STRING" id="989403.SAMN05421798_103101"/>
<evidence type="ECO:0008006" key="4">
    <source>
        <dbReference type="Google" id="ProtNLM"/>
    </source>
</evidence>
<evidence type="ECO:0000256" key="1">
    <source>
        <dbReference type="SAM" id="Phobius"/>
    </source>
</evidence>
<accession>A0A166BAP5</accession>
<proteinExistence type="predicted"/>
<dbReference type="AlphaFoldDB" id="A0A166BAP5"/>
<reference evidence="2 3" key="1">
    <citation type="journal article" date="2016" name="Front. Microbiol.">
        <title>Comparative Genomic Analysis Reveals a Diverse Repertoire of Genes Involved in Prokaryote-Eukaryote Interactions within the Pseudovibrio Genus.</title>
        <authorList>
            <person name="Romano S."/>
            <person name="Fernandez-Guerra A."/>
            <person name="Reen F.J."/>
            <person name="Glockner F.O."/>
            <person name="Crowley S.P."/>
            <person name="O'Sullivan O."/>
            <person name="Cotter P.D."/>
            <person name="Adams C."/>
            <person name="Dobson A.D."/>
            <person name="O'Gara F."/>
        </authorList>
    </citation>
    <scope>NUCLEOTIDE SEQUENCE [LARGE SCALE GENOMIC DNA]</scope>
    <source>
        <strain evidence="2 3">Ad2</strain>
    </source>
</reference>
<dbReference type="InterPro" id="IPR018681">
    <property type="entry name" value="DUF2165_transmembrane"/>
</dbReference>
<evidence type="ECO:0000313" key="3">
    <source>
        <dbReference type="Proteomes" id="UP000076577"/>
    </source>
</evidence>